<reference evidence="1 2" key="1">
    <citation type="submission" date="2021-04" db="EMBL/GenBank/DDBJ databases">
        <authorList>
            <person name="Bliznina A."/>
        </authorList>
    </citation>
    <scope>NUCLEOTIDE SEQUENCE [LARGE SCALE GENOMIC DNA]</scope>
</reference>
<protein>
    <submittedName>
        <fullName evidence="1">Oidioi.mRNA.OKI2018_I69.PAR.g12103.t1.cds</fullName>
    </submittedName>
</protein>
<name>A0ABN7S3G5_OIKDI</name>
<evidence type="ECO:0000313" key="2">
    <source>
        <dbReference type="Proteomes" id="UP001158576"/>
    </source>
</evidence>
<evidence type="ECO:0000313" key="1">
    <source>
        <dbReference type="EMBL" id="CAG5089142.1"/>
    </source>
</evidence>
<proteinExistence type="predicted"/>
<dbReference type="Proteomes" id="UP001158576">
    <property type="component" value="Chromosome PAR"/>
</dbReference>
<dbReference type="EMBL" id="OU015568">
    <property type="protein sequence ID" value="CAG5089142.1"/>
    <property type="molecule type" value="Genomic_DNA"/>
</dbReference>
<organism evidence="1 2">
    <name type="scientific">Oikopleura dioica</name>
    <name type="common">Tunicate</name>
    <dbReference type="NCBI Taxonomy" id="34765"/>
    <lineage>
        <taxon>Eukaryota</taxon>
        <taxon>Metazoa</taxon>
        <taxon>Chordata</taxon>
        <taxon>Tunicata</taxon>
        <taxon>Appendicularia</taxon>
        <taxon>Copelata</taxon>
        <taxon>Oikopleuridae</taxon>
        <taxon>Oikopleura</taxon>
    </lineage>
</organism>
<gene>
    <name evidence="1" type="ORF">OKIOD_LOCUS3661</name>
</gene>
<keyword evidence="2" id="KW-1185">Reference proteome</keyword>
<accession>A0ABN7S3G5</accession>
<sequence>MVTSEGVLPDAFNHADYKLELIPNSGPRKFDAKMDMRGTLEIVPREEVEPLELIELVEVKEDKVKEESEDHPPPLELIPLNEKSNPHLSKWKQLAPSTHHHCLFVGRFLQNLPDNFEIFEKQRATLAFITIGFLHELNFETDCNFEKFDGWSYEQILEYVQLRRQLASLGSKLLIALSPSEHVSDPNLLRDAIGKVANVKLLNSLNVHQLFAQLERPEQHKELRHHCGLMVKEEKVLTQLINGDIQIYPERLIILLRLETSIENLGSKLLRSDLFELIEDYMRKIKSVPYFVTQYSDLINYTLKKGVPQELLFQMLLQISKPHRKDPYEHGLTSSSYIYDHIFKLIKANFGDA</sequence>